<dbReference type="InterPro" id="IPR049704">
    <property type="entry name" value="Aminotrans_3_PPA_site"/>
</dbReference>
<dbReference type="InterPro" id="IPR015424">
    <property type="entry name" value="PyrdxlP-dep_Trfase"/>
</dbReference>
<dbReference type="NCBIfam" id="NF004624">
    <property type="entry name" value="PRK05964.1"/>
    <property type="match status" value="1"/>
</dbReference>
<comment type="subcellular location">
    <subcellularLocation>
        <location evidence="9">Cytoplasm</location>
    </subcellularLocation>
</comment>
<reference evidence="10 11" key="1">
    <citation type="submission" date="2018-04" db="EMBL/GenBank/DDBJ databases">
        <title>Complete genome sequence of Hydrogenophilus thermoluteolus TH-1.</title>
        <authorList>
            <person name="Arai H."/>
        </authorList>
    </citation>
    <scope>NUCLEOTIDE SEQUENCE [LARGE SCALE GENOMIC DNA]</scope>
    <source>
        <strain evidence="10 11">TH-1</strain>
    </source>
</reference>
<feature type="binding site" evidence="9">
    <location>
        <begin position="319"/>
        <end position="320"/>
    </location>
    <ligand>
        <name>pyridoxal 5'-phosphate</name>
        <dbReference type="ChEBI" id="CHEBI:597326"/>
    </ligand>
</feature>
<dbReference type="GO" id="GO:0009102">
    <property type="term" value="P:biotin biosynthetic process"/>
    <property type="evidence" value="ECO:0007669"/>
    <property type="project" value="UniProtKB-UniRule"/>
</dbReference>
<dbReference type="GO" id="GO:0030170">
    <property type="term" value="F:pyridoxal phosphate binding"/>
    <property type="evidence" value="ECO:0007669"/>
    <property type="project" value="UniProtKB-UniRule"/>
</dbReference>
<keyword evidence="5 9" id="KW-0949">S-adenosyl-L-methionine</keyword>
<comment type="catalytic activity">
    <reaction evidence="8 9">
        <text>(8S)-8-amino-7-oxononanoate + S-adenosyl-L-methionine = S-adenosyl-4-methylsulfanyl-2-oxobutanoate + (7R,8S)-7,8-diammoniononanoate</text>
        <dbReference type="Rhea" id="RHEA:16861"/>
        <dbReference type="ChEBI" id="CHEBI:16490"/>
        <dbReference type="ChEBI" id="CHEBI:59789"/>
        <dbReference type="ChEBI" id="CHEBI:149468"/>
        <dbReference type="ChEBI" id="CHEBI:149469"/>
        <dbReference type="EC" id="2.6.1.62"/>
    </reaction>
</comment>
<dbReference type="GO" id="GO:0004141">
    <property type="term" value="F:dethiobiotin synthase activity"/>
    <property type="evidence" value="ECO:0007669"/>
    <property type="project" value="TreeGrafter"/>
</dbReference>
<comment type="similarity">
    <text evidence="9">Belongs to the class-III pyridoxal-phosphate-dependent aminotransferase family. BioA subfamily.</text>
</comment>
<dbReference type="CDD" id="cd00610">
    <property type="entry name" value="OAT_like"/>
    <property type="match status" value="1"/>
</dbReference>
<dbReference type="EMBL" id="AP018558">
    <property type="protein sequence ID" value="BBD77569.1"/>
    <property type="molecule type" value="Genomic_DNA"/>
</dbReference>
<evidence type="ECO:0000256" key="4">
    <source>
        <dbReference type="ARBA" id="ARBA00022679"/>
    </source>
</evidence>
<feature type="modified residue" description="N6-(pyridoxal phosphate)lysine" evidence="9">
    <location>
        <position position="284"/>
    </location>
</feature>
<feature type="binding site" evidence="9">
    <location>
        <position position="62"/>
    </location>
    <ligand>
        <name>substrate</name>
    </ligand>
</feature>
<dbReference type="InterPro" id="IPR005814">
    <property type="entry name" value="Aminotrans_3"/>
</dbReference>
<comment type="function">
    <text evidence="9">Catalyzes the transfer of the alpha-amino group from S-adenosyl-L-methionine (SAM) to 7-keto-8-aminopelargonic acid (KAPA) to form 7,8-diaminopelargonic acid (DAPA). It is the only aminotransferase known to utilize SAM as an amino donor.</text>
</comment>
<dbReference type="SUPFAM" id="SSF53383">
    <property type="entry name" value="PLP-dependent transferases"/>
    <property type="match status" value="1"/>
</dbReference>
<evidence type="ECO:0000256" key="2">
    <source>
        <dbReference type="ARBA" id="ARBA00005063"/>
    </source>
</evidence>
<dbReference type="KEGG" id="htl:HPTL_1305"/>
<dbReference type="Gene3D" id="3.90.1150.10">
    <property type="entry name" value="Aspartate Aminotransferase, domain 1"/>
    <property type="match status" value="1"/>
</dbReference>
<dbReference type="InterPro" id="IPR015421">
    <property type="entry name" value="PyrdxlP-dep_Trfase_major"/>
</dbReference>
<dbReference type="HAMAP" id="MF_00834">
    <property type="entry name" value="BioA"/>
    <property type="match status" value="1"/>
</dbReference>
<evidence type="ECO:0000256" key="6">
    <source>
        <dbReference type="ARBA" id="ARBA00022756"/>
    </source>
</evidence>
<dbReference type="Proteomes" id="UP000262004">
    <property type="component" value="Chromosome"/>
</dbReference>
<dbReference type="PROSITE" id="PS00600">
    <property type="entry name" value="AA_TRANSFER_CLASS_3"/>
    <property type="match status" value="1"/>
</dbReference>
<comment type="subunit">
    <text evidence="9">Homodimer.</text>
</comment>
<dbReference type="Pfam" id="PF00202">
    <property type="entry name" value="Aminotran_3"/>
    <property type="match status" value="1"/>
</dbReference>
<evidence type="ECO:0000256" key="1">
    <source>
        <dbReference type="ARBA" id="ARBA00001933"/>
    </source>
</evidence>
<dbReference type="RefSeq" id="WP_119335296.1">
    <property type="nucleotide sequence ID" value="NZ_AP018558.1"/>
</dbReference>
<feature type="site" description="Participates in the substrate recognition with KAPA and in a stacking interaction with the adenine ring of SAM" evidence="9">
    <location>
        <position position="19"/>
    </location>
</feature>
<evidence type="ECO:0000256" key="8">
    <source>
        <dbReference type="ARBA" id="ARBA00048449"/>
    </source>
</evidence>
<proteinExistence type="inferred from homology"/>
<dbReference type="NCBIfam" id="TIGR00508">
    <property type="entry name" value="bioA"/>
    <property type="match status" value="1"/>
</dbReference>
<comment type="cofactor">
    <cofactor evidence="1 9">
        <name>pyridoxal 5'-phosphate</name>
        <dbReference type="ChEBI" id="CHEBI:597326"/>
    </cofactor>
</comment>
<name>A0A2Z6DZ07_HYDTE</name>
<sequence>MSSAHQLVERSLAAIWHPCTQMQRHLHPDPARRIPLLPVARAEGPWLFDPDGNRYFDAFSSWWTTLFGHCHPHIVAAVREQIATLDHVLLAGCTHAPAVELAERLAAKTDGTLGHAFFASDGASAVEIALKLAAHYWRNQGFPEKHRFVAFAGGYHGETVGALAVTDIPIFREAYEPLIRPAAMMPSPDTRRGPNAAHEALAALAEYLAVHHAETAAVIVEPLVQGAGGMAMHPPSFLNALRDLCTRHDVLLIFDEIAVGCGRTGRFFAHEHAGVRPDLLTLSKGITGGTLPLAVVLARDELFRAFLADEVTRAFLHSHSYTGNPLACRAACATLDLLDNPEVWPQIETLGAAFEAAMAQVAAQVGGVHLRRTGTIVAFDLPDAPGDFAPRVAKAALAAGLLLRPLGNTCYVMPPFATPPELAEWFGTQLLRTLTQVLETAAASDCFQPAHPQEPPLP</sequence>
<feature type="binding site" evidence="9">
    <location>
        <position position="255"/>
    </location>
    <ligand>
        <name>pyridoxal 5'-phosphate</name>
        <dbReference type="ChEBI" id="CHEBI:597326"/>
    </ligand>
</feature>
<dbReference type="GO" id="GO:0005737">
    <property type="term" value="C:cytoplasm"/>
    <property type="evidence" value="ECO:0007669"/>
    <property type="project" value="UniProtKB-SubCell"/>
</dbReference>
<feature type="binding site" evidence="9">
    <location>
        <position position="284"/>
    </location>
    <ligand>
        <name>substrate</name>
    </ligand>
</feature>
<feature type="binding site" evidence="9">
    <location>
        <position position="404"/>
    </location>
    <ligand>
        <name>substrate</name>
    </ligand>
</feature>
<feature type="binding site" evidence="9">
    <location>
        <begin position="122"/>
        <end position="123"/>
    </location>
    <ligand>
        <name>pyridoxal 5'-phosphate</name>
        <dbReference type="ChEBI" id="CHEBI:597326"/>
    </ligand>
</feature>
<dbReference type="InterPro" id="IPR015422">
    <property type="entry name" value="PyrdxlP-dep_Trfase_small"/>
</dbReference>
<evidence type="ECO:0000256" key="7">
    <source>
        <dbReference type="ARBA" id="ARBA00022898"/>
    </source>
</evidence>
<dbReference type="PANTHER" id="PTHR42684:SF3">
    <property type="entry name" value="ADENOSYLMETHIONINE-8-AMINO-7-OXONONANOATE AMINOTRANSFERASE"/>
    <property type="match status" value="1"/>
</dbReference>
<gene>
    <name evidence="9 10" type="primary">bioA</name>
    <name evidence="10" type="ORF">HPTL_1305</name>
</gene>
<dbReference type="PANTHER" id="PTHR42684">
    <property type="entry name" value="ADENOSYLMETHIONINE-8-AMINO-7-OXONONANOATE AMINOTRANSFERASE"/>
    <property type="match status" value="1"/>
</dbReference>
<comment type="pathway">
    <text evidence="2 9">Cofactor biosynthesis; biotin biosynthesis; 7,8-diaminononanoate from 8-amino-7-oxononanoate (SAM route): step 1/1.</text>
</comment>
<keyword evidence="11" id="KW-1185">Reference proteome</keyword>
<protein>
    <recommendedName>
        <fullName evidence="9">Adenosylmethionine-8-amino-7-oxononanoate aminotransferase</fullName>
        <ecNumber evidence="9">2.6.1.62</ecNumber>
    </recommendedName>
    <alternativeName>
        <fullName evidence="9">7,8-diamino-pelargonic acid aminotransferase</fullName>
        <shortName evidence="9">DAPA AT</shortName>
        <shortName evidence="9">DAPA aminotransferase</shortName>
    </alternativeName>
    <alternativeName>
        <fullName evidence="9">7,8-diaminononanoate synthase</fullName>
        <shortName evidence="9">DANS</shortName>
    </alternativeName>
    <alternativeName>
        <fullName evidence="9">Diaminopelargonic acid synthase</fullName>
    </alternativeName>
</protein>
<evidence type="ECO:0000256" key="5">
    <source>
        <dbReference type="ARBA" id="ARBA00022691"/>
    </source>
</evidence>
<accession>A0A2Z6DZ07</accession>
<keyword evidence="7 9" id="KW-0663">Pyridoxal phosphate</keyword>
<evidence type="ECO:0000313" key="11">
    <source>
        <dbReference type="Proteomes" id="UP000262004"/>
    </source>
</evidence>
<organism evidence="10 11">
    <name type="scientific">Hydrogenophilus thermoluteolus</name>
    <name type="common">Pseudomonas hydrogenothermophila</name>
    <dbReference type="NCBI Taxonomy" id="297"/>
    <lineage>
        <taxon>Bacteria</taxon>
        <taxon>Pseudomonadati</taxon>
        <taxon>Pseudomonadota</taxon>
        <taxon>Hydrogenophilia</taxon>
        <taxon>Hydrogenophilales</taxon>
        <taxon>Hydrogenophilaceae</taxon>
        <taxon>Hydrogenophilus</taxon>
    </lineage>
</organism>
<dbReference type="UniPathway" id="UPA00078">
    <property type="reaction ID" value="UER00160"/>
</dbReference>
<dbReference type="AlphaFoldDB" id="A0A2Z6DZ07"/>
<dbReference type="FunFam" id="3.40.640.10:FF:000004">
    <property type="entry name" value="Acetylornithine aminotransferase"/>
    <property type="match status" value="1"/>
</dbReference>
<dbReference type="InterPro" id="IPR005815">
    <property type="entry name" value="BioA"/>
</dbReference>
<feature type="binding site" evidence="9">
    <location>
        <position position="318"/>
    </location>
    <ligand>
        <name>substrate</name>
    </ligand>
</feature>
<keyword evidence="4 9" id="KW-0808">Transferase</keyword>
<evidence type="ECO:0000256" key="9">
    <source>
        <dbReference type="HAMAP-Rule" id="MF_00834"/>
    </source>
</evidence>
<feature type="binding site" evidence="9">
    <location>
        <position position="155"/>
    </location>
    <ligand>
        <name>substrate</name>
    </ligand>
</feature>
<evidence type="ECO:0000256" key="3">
    <source>
        <dbReference type="ARBA" id="ARBA00022576"/>
    </source>
</evidence>
<keyword evidence="9" id="KW-0963">Cytoplasm</keyword>
<dbReference type="Gene3D" id="3.40.640.10">
    <property type="entry name" value="Type I PLP-dependent aspartate aminotransferase-like (Major domain)"/>
    <property type="match status" value="1"/>
</dbReference>
<dbReference type="OrthoDB" id="5288905at2"/>
<keyword evidence="6 9" id="KW-0093">Biotin biosynthesis</keyword>
<keyword evidence="3 9" id="KW-0032">Aminotransferase</keyword>
<dbReference type="EC" id="2.6.1.62" evidence="9"/>
<dbReference type="GO" id="GO:0004015">
    <property type="term" value="F:adenosylmethionine-8-amino-7-oxononanoate transaminase activity"/>
    <property type="evidence" value="ECO:0007669"/>
    <property type="project" value="UniProtKB-UniRule"/>
</dbReference>
<evidence type="ECO:0000313" key="10">
    <source>
        <dbReference type="EMBL" id="BBD77569.1"/>
    </source>
</evidence>